<keyword evidence="2" id="KW-1185">Reference proteome</keyword>
<protein>
    <submittedName>
        <fullName evidence="1">Uncharacterized protein</fullName>
    </submittedName>
</protein>
<dbReference type="RefSeq" id="WP_173301642.1">
    <property type="nucleotide sequence ID" value="NZ_JABRWQ010000005.1"/>
</dbReference>
<evidence type="ECO:0000313" key="2">
    <source>
        <dbReference type="Proteomes" id="UP000805085"/>
    </source>
</evidence>
<gene>
    <name evidence="1" type="ORF">HNV10_12075</name>
</gene>
<dbReference type="Proteomes" id="UP000805085">
    <property type="component" value="Unassembled WGS sequence"/>
</dbReference>
<name>A0ABX2E6N6_9FLAO</name>
<proteinExistence type="predicted"/>
<evidence type="ECO:0000313" key="1">
    <source>
        <dbReference type="EMBL" id="NRD23987.1"/>
    </source>
</evidence>
<accession>A0ABX2E6N6</accession>
<organism evidence="1 2">
    <name type="scientific">Winogradskyella litoriviva</name>
    <dbReference type="NCBI Taxonomy" id="1220182"/>
    <lineage>
        <taxon>Bacteria</taxon>
        <taxon>Pseudomonadati</taxon>
        <taxon>Bacteroidota</taxon>
        <taxon>Flavobacteriia</taxon>
        <taxon>Flavobacteriales</taxon>
        <taxon>Flavobacteriaceae</taxon>
        <taxon>Winogradskyella</taxon>
    </lineage>
</organism>
<dbReference type="EMBL" id="JABRWQ010000005">
    <property type="protein sequence ID" value="NRD23987.1"/>
    <property type="molecule type" value="Genomic_DNA"/>
</dbReference>
<sequence>MNTTNKFEFIESTVLKDLIAAYPNELDSFESQETKIENIIVNRLQPAIEKHISLIDILTNRELKSNNIQRFSGQSNYFSLLTSREYQNCLVDRLLQTEIQLKNAINLRDKTQTIASNLHKELKD</sequence>
<comment type="caution">
    <text evidence="1">The sequence shown here is derived from an EMBL/GenBank/DDBJ whole genome shotgun (WGS) entry which is preliminary data.</text>
</comment>
<reference evidence="1 2" key="1">
    <citation type="journal article" date="2015" name="Int. J. Syst. Evol. Microbiol.">
        <title>Winogradskyella litoriviva sp. nov., isolated from coastal seawater.</title>
        <authorList>
            <person name="Nedashkovskaya O.I."/>
            <person name="Kukhlevskiy A.D."/>
            <person name="Zhukova N.V."/>
            <person name="Kim S.J."/>
            <person name="Rhee S.K."/>
            <person name="Mikhailov V.V."/>
        </authorList>
    </citation>
    <scope>NUCLEOTIDE SEQUENCE [LARGE SCALE GENOMIC DNA]</scope>
    <source>
        <strain evidence="1 2">KMM6491</strain>
    </source>
</reference>